<dbReference type="Pfam" id="PF18401">
    <property type="entry name" value="Thioredoxin_13"/>
    <property type="match status" value="1"/>
</dbReference>
<dbReference type="FunFam" id="3.90.550.10:FF:000065">
    <property type="entry name" value="UDP-glucose:glycoprotein glucosyltransferase, putative"/>
    <property type="match status" value="1"/>
</dbReference>
<dbReference type="GO" id="GO:0036503">
    <property type="term" value="P:ERAD pathway"/>
    <property type="evidence" value="ECO:0007669"/>
    <property type="project" value="TreeGrafter"/>
</dbReference>
<dbReference type="Pfam" id="PF18402">
    <property type="entry name" value="Thioredoxin_14"/>
    <property type="match status" value="1"/>
</dbReference>
<feature type="domain" description="Glucosyltransferase 24 catalytic" evidence="15">
    <location>
        <begin position="1163"/>
        <end position="1429"/>
    </location>
</feature>
<dbReference type="Gene3D" id="3.90.550.10">
    <property type="entry name" value="Spore Coat Polysaccharide Biosynthesis Protein SpsA, Chain A"/>
    <property type="match status" value="1"/>
</dbReference>
<comment type="pathway">
    <text evidence="3">Protein modification; protein glycosylation.</text>
</comment>
<accession>A0A9P9ANB5</accession>
<feature type="signal peptide" evidence="10">
    <location>
        <begin position="1"/>
        <end position="23"/>
    </location>
</feature>
<dbReference type="InterPro" id="IPR040692">
    <property type="entry name" value="UGGT_TRXL_3"/>
</dbReference>
<name>A0A9P9ANB5_9HYPO</name>
<keyword evidence="5" id="KW-0808">Transferase</keyword>
<dbReference type="EMBL" id="JAGPYM010000016">
    <property type="protein sequence ID" value="KAH6886467.1"/>
    <property type="molecule type" value="Genomic_DNA"/>
</dbReference>
<evidence type="ECO:0000256" key="2">
    <source>
        <dbReference type="ARBA" id="ARBA00004319"/>
    </source>
</evidence>
<proteinExistence type="inferred from homology"/>
<keyword evidence="6 10" id="KW-0732">Signal</keyword>
<organism evidence="16 17">
    <name type="scientific">Thelonectria olida</name>
    <dbReference type="NCBI Taxonomy" id="1576542"/>
    <lineage>
        <taxon>Eukaryota</taxon>
        <taxon>Fungi</taxon>
        <taxon>Dikarya</taxon>
        <taxon>Ascomycota</taxon>
        <taxon>Pezizomycotina</taxon>
        <taxon>Sordariomycetes</taxon>
        <taxon>Hypocreomycetidae</taxon>
        <taxon>Hypocreales</taxon>
        <taxon>Nectriaceae</taxon>
        <taxon>Thelonectria</taxon>
    </lineage>
</organism>
<dbReference type="PANTHER" id="PTHR11226">
    <property type="entry name" value="UDP-GLUCOSE GLYCOPROTEIN:GLUCOSYLTRANSFERASE"/>
    <property type="match status" value="1"/>
</dbReference>
<dbReference type="InterPro" id="IPR029044">
    <property type="entry name" value="Nucleotide-diphossugar_trans"/>
</dbReference>
<feature type="region of interest" description="Disordered" evidence="9">
    <location>
        <begin position="1432"/>
        <end position="1466"/>
    </location>
</feature>
<comment type="cofactor">
    <cofactor evidence="1">
        <name>Ca(2+)</name>
        <dbReference type="ChEBI" id="CHEBI:29108"/>
    </cofactor>
</comment>
<dbReference type="InterPro" id="IPR040694">
    <property type="entry name" value="UGGT_TRXL_2"/>
</dbReference>
<gene>
    <name evidence="16" type="ORF">B0T10DRAFT_516571</name>
</gene>
<evidence type="ECO:0000256" key="1">
    <source>
        <dbReference type="ARBA" id="ARBA00001913"/>
    </source>
</evidence>
<feature type="domain" description="UGGT thioredoxin-like" evidence="11">
    <location>
        <begin position="38"/>
        <end position="223"/>
    </location>
</feature>
<evidence type="ECO:0000256" key="6">
    <source>
        <dbReference type="ARBA" id="ARBA00022729"/>
    </source>
</evidence>
<keyword evidence="8" id="KW-0325">Glycoprotein</keyword>
<evidence type="ECO:0000259" key="15">
    <source>
        <dbReference type="Pfam" id="PF18404"/>
    </source>
</evidence>
<dbReference type="InterPro" id="IPR040525">
    <property type="entry name" value="UGGT_TRXL_4"/>
</dbReference>
<dbReference type="Pfam" id="PF18404">
    <property type="entry name" value="Glyco_transf_24"/>
    <property type="match status" value="1"/>
</dbReference>
<comment type="subcellular location">
    <subcellularLocation>
        <location evidence="2">Endoplasmic reticulum lumen</location>
    </subcellularLocation>
</comment>
<feature type="compositionally biased region" description="Basic and acidic residues" evidence="9">
    <location>
        <begin position="1432"/>
        <end position="1444"/>
    </location>
</feature>
<evidence type="ECO:0000259" key="14">
    <source>
        <dbReference type="Pfam" id="PF18403"/>
    </source>
</evidence>
<evidence type="ECO:0000256" key="8">
    <source>
        <dbReference type="ARBA" id="ARBA00023180"/>
    </source>
</evidence>
<evidence type="ECO:0000259" key="13">
    <source>
        <dbReference type="Pfam" id="PF18402"/>
    </source>
</evidence>
<keyword evidence="17" id="KW-1185">Reference proteome</keyword>
<keyword evidence="7" id="KW-0256">Endoplasmic reticulum</keyword>
<comment type="caution">
    <text evidence="16">The sequence shown here is derived from an EMBL/GenBank/DDBJ whole genome shotgun (WGS) entry which is preliminary data.</text>
</comment>
<feature type="domain" description="UGGT thioredoxin-like" evidence="12">
    <location>
        <begin position="271"/>
        <end position="402"/>
    </location>
</feature>
<dbReference type="SUPFAM" id="SSF53448">
    <property type="entry name" value="Nucleotide-diphospho-sugar transferases"/>
    <property type="match status" value="1"/>
</dbReference>
<evidence type="ECO:0000259" key="12">
    <source>
        <dbReference type="Pfam" id="PF18401"/>
    </source>
</evidence>
<evidence type="ECO:0000256" key="9">
    <source>
        <dbReference type="SAM" id="MobiDB-lite"/>
    </source>
</evidence>
<evidence type="ECO:0000256" key="3">
    <source>
        <dbReference type="ARBA" id="ARBA00004922"/>
    </source>
</evidence>
<comment type="similarity">
    <text evidence="4">Belongs to the glycosyltransferase 8 family.</text>
</comment>
<reference evidence="16 17" key="1">
    <citation type="journal article" date="2021" name="Nat. Commun.">
        <title>Genetic determinants of endophytism in the Arabidopsis root mycobiome.</title>
        <authorList>
            <person name="Mesny F."/>
            <person name="Miyauchi S."/>
            <person name="Thiergart T."/>
            <person name="Pickel B."/>
            <person name="Atanasova L."/>
            <person name="Karlsson M."/>
            <person name="Huettel B."/>
            <person name="Barry K.W."/>
            <person name="Haridas S."/>
            <person name="Chen C."/>
            <person name="Bauer D."/>
            <person name="Andreopoulos W."/>
            <person name="Pangilinan J."/>
            <person name="LaButti K."/>
            <person name="Riley R."/>
            <person name="Lipzen A."/>
            <person name="Clum A."/>
            <person name="Drula E."/>
            <person name="Henrissat B."/>
            <person name="Kohler A."/>
            <person name="Grigoriev I.V."/>
            <person name="Martin F.M."/>
            <person name="Hacquard S."/>
        </authorList>
    </citation>
    <scope>NUCLEOTIDE SEQUENCE [LARGE SCALE GENOMIC DNA]</scope>
    <source>
        <strain evidence="16 17">MPI-CAGE-CH-0241</strain>
    </source>
</reference>
<dbReference type="Pfam" id="PF06427">
    <property type="entry name" value="UDP-g_GGTase"/>
    <property type="match status" value="1"/>
</dbReference>
<dbReference type="Pfam" id="PF18403">
    <property type="entry name" value="Thioredoxin_15"/>
    <property type="match status" value="1"/>
</dbReference>
<dbReference type="InterPro" id="IPR009448">
    <property type="entry name" value="UDP-g_GGtrans"/>
</dbReference>
<evidence type="ECO:0000256" key="5">
    <source>
        <dbReference type="ARBA" id="ARBA00022679"/>
    </source>
</evidence>
<dbReference type="Proteomes" id="UP000777438">
    <property type="component" value="Unassembled WGS sequence"/>
</dbReference>
<protein>
    <submittedName>
        <fullName evidence="16">UDP-glucose:glycoprotein glucosyltransferase-domain-containing protein</fullName>
    </submittedName>
</protein>
<dbReference type="GO" id="GO:0018279">
    <property type="term" value="P:protein N-linked glycosylation via asparagine"/>
    <property type="evidence" value="ECO:0007669"/>
    <property type="project" value="TreeGrafter"/>
</dbReference>
<sequence>MLRPSQLPWGLALGLAMALQASAAPSINVGMNASFPRAPYLLELLETAAAENITSYFPLLEKIASGHFASAATDEELYNQFLHVLQQDGHITNPEDLSTFNVALSLRSAAPRIEAHYQYYTTAVEPALPPNQKCPEWIMVDSKQYCSPDMDEAIETKLTPTQIKDLPFDRTVIGNFFEAGTLAILYADPTSPSFGRYHDVLSKKAAKGELSYRVRYRRSAQASNTPLPINGYGVELALKRTDYIVIDDRESGKDSQQKPNAADILLDEQEEVADLKPLSTTELASLGLKTASFILKSENPLEALLKATQDFPKFSASIAAHELSEDFVGERQANAAAGVPSGINFLWMNGVQLIERQIEPFQLVDMIRRERKLINGLRRLGLNGKEAISLLRHPKIAESQSEETSMRFDWTDRTEDGKVIAWLNDLENDARYASFPKDLMSLMQRTYPGQLPKIGRNIFHVVAPLDFTNTEDLATAMQLAAFMQRGVTLRFGLVPLASTQEAVAQAKIVYHLLQTYGPDALIAYLQALHESSKESADEKAFAKAIEERETESTKLTFAEVLQAETYAHQVKLSQVWVKRLKADTPVRPVFTNGIAVPRENNWIQAMGGRLTEDQQVVQKAVYFGTIDDDSWVPDVFLEGAMMTRNTYIFPDDDKALRILDVSKLYSEHCDLFCRLPTWGPGSADKQDWAHVVVVVDLNTEAGQELLVAAQRFQQSNQGLRLHMIYNSAVPPKPVEKGKPLKDSEMEPSEFLAALGVPDLVEDKSYALALARFRGYASVKDGDNVIIINGRVVGPFASGDTFTADEFQQLLAFEQSKRTTPVYAALEDLGLAEKLSTPLELAKVSSIVALSTISDLPEGIFESAPAVRSMLYTSWNSTHTALEVGNPETASIHIAGLLNPTSEQGQRWAPILKVLSEIDGVYLKLFMNPHEIISELPVKRFFRYVLDSKPSFDEAGGVKGLQATFKGLPSEALLTAGMDVPPAWLVASKASIHDLDNIKLSSVKDDVDATYELEHILIEGHSREGKRGPPRGAQVVLATEKDPLLTDTIIMANLGYFQFKANPGFYNIQLKEGRSAEIFELESVGAKGYSAVPGDEGTDVTLMDFRGTTLYPRLNRKPGMDEADVLEEPQGDDSIVSKGLKLAESILGNSKSAKSVSAKEHAEINIFSVASGQLYERMLNIMMLSVMRNTKHTVKFWFIEQFLSPSFKDFIPHLAAEYGFKYEMVTYKWPHWLRQQKEKQREIWGYKILFLDVLFPLSLDKVIFVDADQIVRTDMMDLVNLDLEGAPYGFTPMCDSRTEMEGFRFWKQGYWANYLRGLPYHISALYVVDLHRFRQIAAGDRLRQTYHALSADPNSLANLDQDLPNHMQFNIPIHSLPQEWLWCETWCSDDTLASARTIDLCNNPQTKEPKLDRARRQVPEWTLYDDEVAALDRRRRDASSQEGERSNVNTKSRTLEADKPEHTVDEL</sequence>
<dbReference type="GO" id="GO:0051082">
    <property type="term" value="F:unfolded protein binding"/>
    <property type="evidence" value="ECO:0007669"/>
    <property type="project" value="TreeGrafter"/>
</dbReference>
<feature type="compositionally biased region" description="Basic and acidic residues" evidence="9">
    <location>
        <begin position="1452"/>
        <end position="1466"/>
    </location>
</feature>
<evidence type="ECO:0000256" key="10">
    <source>
        <dbReference type="SAM" id="SignalP"/>
    </source>
</evidence>
<dbReference type="InterPro" id="IPR040497">
    <property type="entry name" value="Glyco_transf_24"/>
</dbReference>
<feature type="domain" description="UGGT thioredoxin-like" evidence="13">
    <location>
        <begin position="408"/>
        <end position="648"/>
    </location>
</feature>
<dbReference type="CDD" id="cd06432">
    <property type="entry name" value="GT8_HUGT1_C_like"/>
    <property type="match status" value="1"/>
</dbReference>
<evidence type="ECO:0000259" key="11">
    <source>
        <dbReference type="Pfam" id="PF18400"/>
    </source>
</evidence>
<evidence type="ECO:0000256" key="7">
    <source>
        <dbReference type="ARBA" id="ARBA00022824"/>
    </source>
</evidence>
<dbReference type="Pfam" id="PF18400">
    <property type="entry name" value="Thioredoxin_12"/>
    <property type="match status" value="1"/>
</dbReference>
<dbReference type="GO" id="GO:0003980">
    <property type="term" value="F:UDP-glucose:glycoprotein glucosyltransferase activity"/>
    <property type="evidence" value="ECO:0007669"/>
    <property type="project" value="InterPro"/>
</dbReference>
<dbReference type="PANTHER" id="PTHR11226:SF0">
    <property type="entry name" value="UDP-GLUCOSE:GLYCOPROTEIN GLUCOSYLTRANSFERASE"/>
    <property type="match status" value="1"/>
</dbReference>
<feature type="domain" description="UDP-glucose:glycoprotein glucosyltransferase thioredoxin-like" evidence="14">
    <location>
        <begin position="660"/>
        <end position="848"/>
    </location>
</feature>
<evidence type="ECO:0000256" key="4">
    <source>
        <dbReference type="ARBA" id="ARBA00006351"/>
    </source>
</evidence>
<dbReference type="InterPro" id="IPR040693">
    <property type="entry name" value="UGGT_TRXL_1"/>
</dbReference>
<evidence type="ECO:0000313" key="16">
    <source>
        <dbReference type="EMBL" id="KAH6886467.1"/>
    </source>
</evidence>
<evidence type="ECO:0000313" key="17">
    <source>
        <dbReference type="Proteomes" id="UP000777438"/>
    </source>
</evidence>
<feature type="chain" id="PRO_5040124948" evidence="10">
    <location>
        <begin position="24"/>
        <end position="1466"/>
    </location>
</feature>
<dbReference type="GO" id="GO:0005788">
    <property type="term" value="C:endoplasmic reticulum lumen"/>
    <property type="evidence" value="ECO:0007669"/>
    <property type="project" value="UniProtKB-SubCell"/>
</dbReference>
<dbReference type="OrthoDB" id="27683at2759"/>